<reference evidence="2 3" key="1">
    <citation type="submission" date="2014-02" db="EMBL/GenBank/DDBJ databases">
        <title>The small core and large imbalanced accessory genome model reveals a collaborative survival strategy of Sorangium cellulosum strains in nature.</title>
        <authorList>
            <person name="Han K."/>
            <person name="Peng R."/>
            <person name="Blom J."/>
            <person name="Li Y.-Z."/>
        </authorList>
    </citation>
    <scope>NUCLEOTIDE SEQUENCE [LARGE SCALE GENOMIC DNA]</scope>
    <source>
        <strain evidence="2 3">So0008-312</strain>
    </source>
</reference>
<dbReference type="Pfam" id="PF00144">
    <property type="entry name" value="Beta-lactamase"/>
    <property type="match status" value="1"/>
</dbReference>
<sequence length="106" mass="11407">MLHAEGRLSLDDAVSRYVDGVPRGEQISVRQIMSHTSGPFDFTSRRCDVRARPVRGGHAGALVSTTGDLTRFHRKLLDGTLLCPAVLAELTTCVDAPLGEVDGYGL</sequence>
<accession>A0A150PZD3</accession>
<evidence type="ECO:0000313" key="2">
    <source>
        <dbReference type="EMBL" id="KYF60913.1"/>
    </source>
</evidence>
<gene>
    <name evidence="2" type="ORF">BE15_21755</name>
</gene>
<dbReference type="Gene3D" id="3.40.710.10">
    <property type="entry name" value="DD-peptidase/beta-lactamase superfamily"/>
    <property type="match status" value="2"/>
</dbReference>
<comment type="caution">
    <text evidence="2">The sequence shown here is derived from an EMBL/GenBank/DDBJ whole genome shotgun (WGS) entry which is preliminary data.</text>
</comment>
<evidence type="ECO:0000313" key="3">
    <source>
        <dbReference type="Proteomes" id="UP000075260"/>
    </source>
</evidence>
<dbReference type="InterPro" id="IPR012338">
    <property type="entry name" value="Beta-lactam/transpept-like"/>
</dbReference>
<dbReference type="InterPro" id="IPR001466">
    <property type="entry name" value="Beta-lactam-related"/>
</dbReference>
<dbReference type="SUPFAM" id="SSF56601">
    <property type="entry name" value="beta-lactamase/transpeptidase-like"/>
    <property type="match status" value="1"/>
</dbReference>
<protein>
    <recommendedName>
        <fullName evidence="1">Beta-lactamase-related domain-containing protein</fullName>
    </recommendedName>
</protein>
<organism evidence="2 3">
    <name type="scientific">Sorangium cellulosum</name>
    <name type="common">Polyangium cellulosum</name>
    <dbReference type="NCBI Taxonomy" id="56"/>
    <lineage>
        <taxon>Bacteria</taxon>
        <taxon>Pseudomonadati</taxon>
        <taxon>Myxococcota</taxon>
        <taxon>Polyangia</taxon>
        <taxon>Polyangiales</taxon>
        <taxon>Polyangiaceae</taxon>
        <taxon>Sorangium</taxon>
    </lineage>
</organism>
<feature type="domain" description="Beta-lactamase-related" evidence="1">
    <location>
        <begin position="1"/>
        <end position="38"/>
    </location>
</feature>
<proteinExistence type="predicted"/>
<name>A0A150PZD3_SORCE</name>
<dbReference type="Proteomes" id="UP000075260">
    <property type="component" value="Unassembled WGS sequence"/>
</dbReference>
<dbReference type="AlphaFoldDB" id="A0A150PZD3"/>
<dbReference type="EMBL" id="JEMA01001239">
    <property type="protein sequence ID" value="KYF60913.1"/>
    <property type="molecule type" value="Genomic_DNA"/>
</dbReference>
<evidence type="ECO:0000259" key="1">
    <source>
        <dbReference type="Pfam" id="PF00144"/>
    </source>
</evidence>